<sequence length="71" mass="8033">MTRKKSHSGIVRGEVAHEKYSARAQLDSEEALNLIRHVAAALTYSDEVEIEPHWGRRGGKKNLHRIDVRSA</sequence>
<dbReference type="EMBL" id="BARV01020685">
    <property type="protein sequence ID" value="GAI30063.1"/>
    <property type="molecule type" value="Genomic_DNA"/>
</dbReference>
<evidence type="ECO:0000313" key="1">
    <source>
        <dbReference type="EMBL" id="GAI30063.1"/>
    </source>
</evidence>
<name>X1MFL8_9ZZZZ</name>
<proteinExistence type="predicted"/>
<reference evidence="1" key="1">
    <citation type="journal article" date="2014" name="Front. Microbiol.">
        <title>High frequency of phylogenetically diverse reductive dehalogenase-homologous genes in deep subseafloor sedimentary metagenomes.</title>
        <authorList>
            <person name="Kawai M."/>
            <person name="Futagami T."/>
            <person name="Toyoda A."/>
            <person name="Takaki Y."/>
            <person name="Nishi S."/>
            <person name="Hori S."/>
            <person name="Arai W."/>
            <person name="Tsubouchi T."/>
            <person name="Morono Y."/>
            <person name="Uchiyama I."/>
            <person name="Ito T."/>
            <person name="Fujiyama A."/>
            <person name="Inagaki F."/>
            <person name="Takami H."/>
        </authorList>
    </citation>
    <scope>NUCLEOTIDE SEQUENCE</scope>
    <source>
        <strain evidence="1">Expedition CK06-06</strain>
    </source>
</reference>
<gene>
    <name evidence="1" type="ORF">S06H3_34454</name>
</gene>
<organism evidence="1">
    <name type="scientific">marine sediment metagenome</name>
    <dbReference type="NCBI Taxonomy" id="412755"/>
    <lineage>
        <taxon>unclassified sequences</taxon>
        <taxon>metagenomes</taxon>
        <taxon>ecological metagenomes</taxon>
    </lineage>
</organism>
<protein>
    <submittedName>
        <fullName evidence="1">Uncharacterized protein</fullName>
    </submittedName>
</protein>
<dbReference type="AlphaFoldDB" id="X1MFL8"/>
<accession>X1MFL8</accession>
<comment type="caution">
    <text evidence="1">The sequence shown here is derived from an EMBL/GenBank/DDBJ whole genome shotgun (WGS) entry which is preliminary data.</text>
</comment>